<reference evidence="1 2" key="1">
    <citation type="journal article" date="2013" name="Open Biol.">
        <title>Genomics and genetics of Sulfolobus islandicus LAL14/1, a model hyperthermophilic archaeon.</title>
        <authorList>
            <person name="Jaubert C."/>
            <person name="Danioux C."/>
            <person name="Oberto J."/>
            <person name="Cortez D."/>
            <person name="Bize A."/>
            <person name="Krupovic M."/>
            <person name="She Q."/>
            <person name="Forterre P."/>
            <person name="Prangishvili D."/>
            <person name="Sezonov G."/>
        </authorList>
    </citation>
    <scope>NUCLEOTIDE SEQUENCE [LARGE SCALE GENOMIC DNA]</scope>
    <source>
        <strain evidence="1">LAL14/1</strain>
    </source>
</reference>
<evidence type="ECO:0000313" key="1">
    <source>
        <dbReference type="EMBL" id="AGJ62772.1"/>
    </source>
</evidence>
<sequence>MIGKIYSCDNGFLHLIAEEKGEIQEILEKWKDMCVIEIFDEDTNRRLMTYVSNLQ</sequence>
<dbReference type="GeneID" id="58788931"/>
<evidence type="ECO:0000313" key="2">
    <source>
        <dbReference type="Proteomes" id="UP000013006"/>
    </source>
</evidence>
<dbReference type="RefSeq" id="WP_015581213.1">
    <property type="nucleotide sequence ID" value="NC_021058.1"/>
</dbReference>
<proteinExistence type="predicted"/>
<name>M9U9I8_SACIS</name>
<dbReference type="EMBL" id="CP003928">
    <property type="protein sequence ID" value="AGJ62772.1"/>
    <property type="molecule type" value="Genomic_DNA"/>
</dbReference>
<dbReference type="Proteomes" id="UP000013006">
    <property type="component" value="Chromosome"/>
</dbReference>
<dbReference type="AlphaFoldDB" id="M9U9I8"/>
<dbReference type="HOGENOM" id="CLU_3021153_0_0_2"/>
<accession>M9U9I8</accession>
<organism>
    <name type="scientific">Saccharolobus islandicus LAL14/1</name>
    <dbReference type="NCBI Taxonomy" id="1241935"/>
    <lineage>
        <taxon>Archaea</taxon>
        <taxon>Thermoproteota</taxon>
        <taxon>Thermoprotei</taxon>
        <taxon>Sulfolobales</taxon>
        <taxon>Sulfolobaceae</taxon>
        <taxon>Saccharolobus</taxon>
    </lineage>
</organism>
<dbReference type="KEGG" id="sic:SiL_1324"/>
<gene>
    <name evidence="1" type="ORF">SiL_1324</name>
</gene>
<protein>
    <submittedName>
        <fullName evidence="1">Uncharacterized protein</fullName>
    </submittedName>
</protein>